<gene>
    <name evidence="1" type="ORF">G4G51_004764</name>
</gene>
<dbReference type="AlphaFoldDB" id="A0A732GV53"/>
<sequence>MSIFNKFNTVRKKVFGKSLIANSYNQITKQSFLWDWYKGIFKNIQQMRAENAEWEKLYKEHLEEERRNKGGRNGK</sequence>
<accession>A0A732GV53</accession>
<protein>
    <submittedName>
        <fullName evidence="1">Uncharacterized protein</fullName>
    </submittedName>
</protein>
<reference evidence="1" key="2">
    <citation type="submission" date="2018-07" db="EMBL/GenBank/DDBJ databases">
        <authorList>
            <consortium name="NCBI Pathogen Detection Project"/>
        </authorList>
    </citation>
    <scope>NUCLEOTIDE SEQUENCE</scope>
    <source>
        <strain evidence="1">10-1049</strain>
    </source>
</reference>
<proteinExistence type="predicted"/>
<reference evidence="1" key="1">
    <citation type="journal article" date="2018" name="Genome Biol.">
        <title>SKESA: strategic k-mer extension for scrupulous assemblies.</title>
        <authorList>
            <person name="Souvorov A."/>
            <person name="Agarwala R."/>
            <person name="Lipman D.J."/>
        </authorList>
    </citation>
    <scope>NUCLEOTIDE SEQUENCE</scope>
    <source>
        <strain evidence="1">10-1049</strain>
    </source>
</reference>
<name>A0A732GV53_SALDU</name>
<dbReference type="EMBL" id="DAASCL010000097">
    <property type="protein sequence ID" value="HAE4980092.1"/>
    <property type="molecule type" value="Genomic_DNA"/>
</dbReference>
<evidence type="ECO:0000313" key="1">
    <source>
        <dbReference type="EMBL" id="HAE4980092.1"/>
    </source>
</evidence>
<organism evidence="1">
    <name type="scientific">Salmonella dublin</name>
    <dbReference type="NCBI Taxonomy" id="98360"/>
    <lineage>
        <taxon>Bacteria</taxon>
        <taxon>Pseudomonadati</taxon>
        <taxon>Pseudomonadota</taxon>
        <taxon>Gammaproteobacteria</taxon>
        <taxon>Enterobacterales</taxon>
        <taxon>Enterobacteriaceae</taxon>
        <taxon>Salmonella</taxon>
    </lineage>
</organism>
<comment type="caution">
    <text evidence="1">The sequence shown here is derived from an EMBL/GenBank/DDBJ whole genome shotgun (WGS) entry which is preliminary data.</text>
</comment>